<evidence type="ECO:0000313" key="2">
    <source>
        <dbReference type="Proteomes" id="UP000255297"/>
    </source>
</evidence>
<dbReference type="AlphaFoldDB" id="A0A378LUC0"/>
<evidence type="ECO:0000313" key="1">
    <source>
        <dbReference type="EMBL" id="STY31162.1"/>
    </source>
</evidence>
<organism evidence="1 2">
    <name type="scientific">Legionella wadsworthii</name>
    <dbReference type="NCBI Taxonomy" id="28088"/>
    <lineage>
        <taxon>Bacteria</taxon>
        <taxon>Pseudomonadati</taxon>
        <taxon>Pseudomonadota</taxon>
        <taxon>Gammaproteobacteria</taxon>
        <taxon>Legionellales</taxon>
        <taxon>Legionellaceae</taxon>
        <taxon>Legionella</taxon>
    </lineage>
</organism>
<gene>
    <name evidence="1" type="ORF">NCTC11532_02766</name>
</gene>
<reference evidence="1 2" key="1">
    <citation type="submission" date="2018-06" db="EMBL/GenBank/DDBJ databases">
        <authorList>
            <consortium name="Pathogen Informatics"/>
            <person name="Doyle S."/>
        </authorList>
    </citation>
    <scope>NUCLEOTIDE SEQUENCE [LARGE SCALE GENOMIC DNA]</scope>
    <source>
        <strain evidence="1 2">NCTC11532</strain>
    </source>
</reference>
<proteinExistence type="predicted"/>
<dbReference type="EMBL" id="UGPB01000001">
    <property type="protein sequence ID" value="STY31162.1"/>
    <property type="molecule type" value="Genomic_DNA"/>
</dbReference>
<dbReference type="STRING" id="1122170.GCA_000701265_03017"/>
<name>A0A378LUC0_9GAMM</name>
<accession>A0A378LUC0</accession>
<keyword evidence="2" id="KW-1185">Reference proteome</keyword>
<dbReference type="Proteomes" id="UP000255297">
    <property type="component" value="Unassembled WGS sequence"/>
</dbReference>
<sequence length="36" mass="4390">MDQALYVCFTLLKRTSYYHIKTSKLFPHLKLLPQEY</sequence>
<protein>
    <submittedName>
        <fullName evidence="1">Uncharacterized protein</fullName>
    </submittedName>
</protein>